<sequence length="420" mass="49132">MEVPKPCIYRVPRKIRDEKPEAYTPRMVLIGPLHRSLKSFDIAKDGAETSSDPWDLKKEYLKMEDLKKKYLESYTKIFGEDFIEEMRKTIQAEEKNIRASYEESTEWIKSEYFVDLILKDSVFIMEFITRHDENSEDSDLGQSSYPSVVTNDLILLENQLPYFIFRNLFSSRISMMTEMTFDRFILSFFDISIEEKTDFKHFTDMLRRGYEESVNERNINYYPRPIMDLKSAYSLSQAGVKFKVNAMWRVMYTDKRTASNLSLRVEFEKGVLTMPGFHANETSEMFLRNVIAFEQCHVALTPYTSNYIRFLNFLIISDRDVQLLTEEGVVTNPMGPPSLVVDMVNKLQVGVKVGSKSQYYFISRKLRAHYKSRRKRRWATLKNVYFSDLWTGTATLAAVFLLLLTLIGTVASVIQAYKSF</sequence>
<gene>
    <name evidence="2" type="ORF">V5N11_016979</name>
</gene>
<keyword evidence="1" id="KW-0812">Transmembrane</keyword>
<keyword evidence="3" id="KW-1185">Reference proteome</keyword>
<evidence type="ECO:0000313" key="2">
    <source>
        <dbReference type="EMBL" id="KAL1215213.1"/>
    </source>
</evidence>
<dbReference type="AlphaFoldDB" id="A0ABD1B9E9"/>
<proteinExistence type="predicted"/>
<dbReference type="InterPro" id="IPR004158">
    <property type="entry name" value="DUF247_pln"/>
</dbReference>
<feature type="transmembrane region" description="Helical" evidence="1">
    <location>
        <begin position="389"/>
        <end position="414"/>
    </location>
</feature>
<dbReference type="Proteomes" id="UP001558713">
    <property type="component" value="Unassembled WGS sequence"/>
</dbReference>
<keyword evidence="1" id="KW-1133">Transmembrane helix</keyword>
<accession>A0ABD1B9E9</accession>
<dbReference type="PANTHER" id="PTHR31170:SF9">
    <property type="entry name" value="PROTEIN, PUTATIVE (DUF247)-RELATED"/>
    <property type="match status" value="1"/>
</dbReference>
<dbReference type="PANTHER" id="PTHR31170">
    <property type="entry name" value="BNAC04G53230D PROTEIN"/>
    <property type="match status" value="1"/>
</dbReference>
<organism evidence="2 3">
    <name type="scientific">Cardamine amara subsp. amara</name>
    <dbReference type="NCBI Taxonomy" id="228776"/>
    <lineage>
        <taxon>Eukaryota</taxon>
        <taxon>Viridiplantae</taxon>
        <taxon>Streptophyta</taxon>
        <taxon>Embryophyta</taxon>
        <taxon>Tracheophyta</taxon>
        <taxon>Spermatophyta</taxon>
        <taxon>Magnoliopsida</taxon>
        <taxon>eudicotyledons</taxon>
        <taxon>Gunneridae</taxon>
        <taxon>Pentapetalae</taxon>
        <taxon>rosids</taxon>
        <taxon>malvids</taxon>
        <taxon>Brassicales</taxon>
        <taxon>Brassicaceae</taxon>
        <taxon>Cardamineae</taxon>
        <taxon>Cardamine</taxon>
    </lineage>
</organism>
<evidence type="ECO:0000313" key="3">
    <source>
        <dbReference type="Proteomes" id="UP001558713"/>
    </source>
</evidence>
<evidence type="ECO:0000256" key="1">
    <source>
        <dbReference type="SAM" id="Phobius"/>
    </source>
</evidence>
<dbReference type="EMBL" id="JBANAX010000290">
    <property type="protein sequence ID" value="KAL1215213.1"/>
    <property type="molecule type" value="Genomic_DNA"/>
</dbReference>
<name>A0ABD1B9E9_CARAN</name>
<dbReference type="Pfam" id="PF03140">
    <property type="entry name" value="DUF247"/>
    <property type="match status" value="1"/>
</dbReference>
<comment type="caution">
    <text evidence="2">The sequence shown here is derived from an EMBL/GenBank/DDBJ whole genome shotgun (WGS) entry which is preliminary data.</text>
</comment>
<keyword evidence="1" id="KW-0472">Membrane</keyword>
<reference evidence="2 3" key="1">
    <citation type="submission" date="2024-04" db="EMBL/GenBank/DDBJ databases">
        <title>Genome assembly C_amara_ONT_v2.</title>
        <authorList>
            <person name="Yant L."/>
            <person name="Moore C."/>
            <person name="Slenker M."/>
        </authorList>
    </citation>
    <scope>NUCLEOTIDE SEQUENCE [LARGE SCALE GENOMIC DNA]</scope>
    <source>
        <tissue evidence="2">Leaf</tissue>
    </source>
</reference>
<protein>
    <submittedName>
        <fullName evidence="2">Uncharacterized protein</fullName>
    </submittedName>
</protein>